<dbReference type="AlphaFoldDB" id="A0A9J6FJ63"/>
<feature type="compositionally biased region" description="Basic and acidic residues" evidence="1">
    <location>
        <begin position="87"/>
        <end position="96"/>
    </location>
</feature>
<keyword evidence="3" id="KW-1185">Reference proteome</keyword>
<reference evidence="2 3" key="1">
    <citation type="journal article" date="2020" name="Cell">
        <title>Large-Scale Comparative Analyses of Tick Genomes Elucidate Their Genetic Diversity and Vector Capacities.</title>
        <authorList>
            <consortium name="Tick Genome and Microbiome Consortium (TIGMIC)"/>
            <person name="Jia N."/>
            <person name="Wang J."/>
            <person name="Shi W."/>
            <person name="Du L."/>
            <person name="Sun Y."/>
            <person name="Zhan W."/>
            <person name="Jiang J.F."/>
            <person name="Wang Q."/>
            <person name="Zhang B."/>
            <person name="Ji P."/>
            <person name="Bell-Sakyi L."/>
            <person name="Cui X.M."/>
            <person name="Yuan T.T."/>
            <person name="Jiang B.G."/>
            <person name="Yang W.F."/>
            <person name="Lam T.T."/>
            <person name="Chang Q.C."/>
            <person name="Ding S.J."/>
            <person name="Wang X.J."/>
            <person name="Zhu J.G."/>
            <person name="Ruan X.D."/>
            <person name="Zhao L."/>
            <person name="Wei J.T."/>
            <person name="Ye R.Z."/>
            <person name="Que T.C."/>
            <person name="Du C.H."/>
            <person name="Zhou Y.H."/>
            <person name="Cheng J.X."/>
            <person name="Dai P.F."/>
            <person name="Guo W.B."/>
            <person name="Han X.H."/>
            <person name="Huang E.J."/>
            <person name="Li L.F."/>
            <person name="Wei W."/>
            <person name="Gao Y.C."/>
            <person name="Liu J.Z."/>
            <person name="Shao H.Z."/>
            <person name="Wang X."/>
            <person name="Wang C.C."/>
            <person name="Yang T.C."/>
            <person name="Huo Q.B."/>
            <person name="Li W."/>
            <person name="Chen H.Y."/>
            <person name="Chen S.E."/>
            <person name="Zhou L.G."/>
            <person name="Ni X.B."/>
            <person name="Tian J.H."/>
            <person name="Sheng Y."/>
            <person name="Liu T."/>
            <person name="Pan Y.S."/>
            <person name="Xia L.Y."/>
            <person name="Li J."/>
            <person name="Zhao F."/>
            <person name="Cao W.C."/>
        </authorList>
    </citation>
    <scope>NUCLEOTIDE SEQUENCE [LARGE SCALE GENOMIC DNA]</scope>
    <source>
        <strain evidence="2">HaeL-2018</strain>
    </source>
</reference>
<organism evidence="2 3">
    <name type="scientific">Haemaphysalis longicornis</name>
    <name type="common">Bush tick</name>
    <dbReference type="NCBI Taxonomy" id="44386"/>
    <lineage>
        <taxon>Eukaryota</taxon>
        <taxon>Metazoa</taxon>
        <taxon>Ecdysozoa</taxon>
        <taxon>Arthropoda</taxon>
        <taxon>Chelicerata</taxon>
        <taxon>Arachnida</taxon>
        <taxon>Acari</taxon>
        <taxon>Parasitiformes</taxon>
        <taxon>Ixodida</taxon>
        <taxon>Ixodoidea</taxon>
        <taxon>Ixodidae</taxon>
        <taxon>Haemaphysalinae</taxon>
        <taxon>Haemaphysalis</taxon>
    </lineage>
</organism>
<proteinExistence type="predicted"/>
<evidence type="ECO:0000313" key="2">
    <source>
        <dbReference type="EMBL" id="KAH9361932.1"/>
    </source>
</evidence>
<name>A0A9J6FJ63_HAELO</name>
<protein>
    <submittedName>
        <fullName evidence="2">Uncharacterized protein</fullName>
    </submittedName>
</protein>
<evidence type="ECO:0000313" key="3">
    <source>
        <dbReference type="Proteomes" id="UP000821853"/>
    </source>
</evidence>
<gene>
    <name evidence="2" type="ORF">HPB48_003659</name>
</gene>
<sequence length="106" mass="11504">MRSRELQRTPRRPPLTYAQAVCSQPPFAPKRGDFPGLASKRRSKTPDAAKNNHQAAATGGVWTANKAQPVSTEHPAPSPPAPPAEEAAPRSQEHKSLFVPAQSVWF</sequence>
<evidence type="ECO:0000256" key="1">
    <source>
        <dbReference type="SAM" id="MobiDB-lite"/>
    </source>
</evidence>
<comment type="caution">
    <text evidence="2">The sequence shown here is derived from an EMBL/GenBank/DDBJ whole genome shotgun (WGS) entry which is preliminary data.</text>
</comment>
<accession>A0A9J6FJ63</accession>
<dbReference type="VEuPathDB" id="VectorBase:HLOH_054301"/>
<dbReference type="Proteomes" id="UP000821853">
    <property type="component" value="Chromosome 1"/>
</dbReference>
<feature type="region of interest" description="Disordered" evidence="1">
    <location>
        <begin position="1"/>
        <end position="106"/>
    </location>
</feature>
<dbReference type="EMBL" id="JABSTR010000001">
    <property type="protein sequence ID" value="KAH9361932.1"/>
    <property type="molecule type" value="Genomic_DNA"/>
</dbReference>